<gene>
    <name evidence="3" type="ORF">ASTO00021_LOCUS12981</name>
</gene>
<organism evidence="3">
    <name type="scientific">Aplanochytrium stocchinoi</name>
    <dbReference type="NCBI Taxonomy" id="215587"/>
    <lineage>
        <taxon>Eukaryota</taxon>
        <taxon>Sar</taxon>
        <taxon>Stramenopiles</taxon>
        <taxon>Bigyra</taxon>
        <taxon>Labyrinthulomycetes</taxon>
        <taxon>Thraustochytrida</taxon>
        <taxon>Thraustochytriidae</taxon>
        <taxon>Aplanochytrium</taxon>
    </lineage>
</organism>
<name>A0A7S3V091_9STRA</name>
<dbReference type="AlphaFoldDB" id="A0A7S3V091"/>
<sequence length="205" mass="22874">MTKAMKLSLALLLSVVSITNAQHNHGGGSVQACHVEEKNFTEAVLGEEFFDQFETMNHGDHMGRILTKDHDHAIPKVQSCNASHFTVHYNGTLETFPIDTYQYEEGTCMDLGMGGGMPMMNMSMNSSMGDCYYTLCEEGELKTAHQPKCCSYLNETNRADYHHTCGPINDYLTGLFAEEPGAAAFYQYSVNVLVAVFVLSFFWLH</sequence>
<evidence type="ECO:0000256" key="1">
    <source>
        <dbReference type="SAM" id="Phobius"/>
    </source>
</evidence>
<evidence type="ECO:0000313" key="3">
    <source>
        <dbReference type="EMBL" id="CAE0442870.1"/>
    </source>
</evidence>
<feature type="transmembrane region" description="Helical" evidence="1">
    <location>
        <begin position="185"/>
        <end position="204"/>
    </location>
</feature>
<keyword evidence="1" id="KW-1133">Transmembrane helix</keyword>
<keyword evidence="1" id="KW-0472">Membrane</keyword>
<dbReference type="EMBL" id="HBIN01017046">
    <property type="protein sequence ID" value="CAE0442870.1"/>
    <property type="molecule type" value="Transcribed_RNA"/>
</dbReference>
<proteinExistence type="predicted"/>
<evidence type="ECO:0000256" key="2">
    <source>
        <dbReference type="SAM" id="SignalP"/>
    </source>
</evidence>
<keyword evidence="1" id="KW-0812">Transmembrane</keyword>
<reference evidence="3" key="1">
    <citation type="submission" date="2021-01" db="EMBL/GenBank/DDBJ databases">
        <authorList>
            <person name="Corre E."/>
            <person name="Pelletier E."/>
            <person name="Niang G."/>
            <person name="Scheremetjew M."/>
            <person name="Finn R."/>
            <person name="Kale V."/>
            <person name="Holt S."/>
            <person name="Cochrane G."/>
            <person name="Meng A."/>
            <person name="Brown T."/>
            <person name="Cohen L."/>
        </authorList>
    </citation>
    <scope>NUCLEOTIDE SEQUENCE</scope>
    <source>
        <strain evidence="3">GSBS06</strain>
    </source>
</reference>
<keyword evidence="2" id="KW-0732">Signal</keyword>
<feature type="signal peptide" evidence="2">
    <location>
        <begin position="1"/>
        <end position="21"/>
    </location>
</feature>
<accession>A0A7S3V091</accession>
<protein>
    <submittedName>
        <fullName evidence="3">Uncharacterized protein</fullName>
    </submittedName>
</protein>
<feature type="chain" id="PRO_5031328447" evidence="2">
    <location>
        <begin position="22"/>
        <end position="205"/>
    </location>
</feature>
<dbReference type="PROSITE" id="PS51257">
    <property type="entry name" value="PROKAR_LIPOPROTEIN"/>
    <property type="match status" value="1"/>
</dbReference>